<reference evidence="2" key="2">
    <citation type="submission" date="2011-03" db="EMBL/GenBank/DDBJ databases">
        <title>The complete genome of Hippea maritima DSM 10411.</title>
        <authorList>
            <consortium name="US DOE Joint Genome Institute (JGI-PGF)"/>
            <person name="Lucas S."/>
            <person name="Copeland A."/>
            <person name="Lapidus A."/>
            <person name="Bruce D."/>
            <person name="Goodwin L."/>
            <person name="Pitluck S."/>
            <person name="Peters L."/>
            <person name="Kyrpides N."/>
            <person name="Mavromatis K."/>
            <person name="Pagani I."/>
            <person name="Ivanova N."/>
            <person name="Mikhailova N."/>
            <person name="Lu M."/>
            <person name="Detter J.C."/>
            <person name="Tapia R."/>
            <person name="Han C."/>
            <person name="Land M."/>
            <person name="Hauser L."/>
            <person name="Markowitz V."/>
            <person name="Cheng J.-F."/>
            <person name="Hugenholtz P."/>
            <person name="Woyke T."/>
            <person name="Wu D."/>
            <person name="Spring S."/>
            <person name="Schroeder M."/>
            <person name="Brambilla E."/>
            <person name="Klenk H.-P."/>
            <person name="Eisen J.A."/>
        </authorList>
    </citation>
    <scope>NUCLEOTIDE SEQUENCE [LARGE SCALE GENOMIC DNA]</scope>
    <source>
        <strain evidence="2">ATCC 700847 / DSM 10411 / MH2</strain>
    </source>
</reference>
<organism evidence="1 2">
    <name type="scientific">Hippea maritima (strain ATCC 700847 / DSM 10411 / MH2)</name>
    <dbReference type="NCBI Taxonomy" id="760142"/>
    <lineage>
        <taxon>Bacteria</taxon>
        <taxon>Pseudomonadati</taxon>
        <taxon>Campylobacterota</taxon>
        <taxon>Desulfurellia</taxon>
        <taxon>Desulfurellales</taxon>
        <taxon>Hippeaceae</taxon>
        <taxon>Hippea</taxon>
    </lineage>
</organism>
<gene>
    <name evidence="1" type="ordered locus">Hipma_0109</name>
</gene>
<dbReference type="HOGENOM" id="CLU_1538009_0_0_7"/>
<evidence type="ECO:0000313" key="1">
    <source>
        <dbReference type="EMBL" id="AEA33089.1"/>
    </source>
</evidence>
<reference evidence="1 2" key="1">
    <citation type="journal article" date="2011" name="Stand. Genomic Sci.">
        <title>Complete genome sequence of the thermophilic sulfur-reducer Hippea maritima type strain (MH(2)).</title>
        <authorList>
            <person name="Huntemann M."/>
            <person name="Lu M."/>
            <person name="Nolan M."/>
            <person name="Lapidus A."/>
            <person name="Lucas S."/>
            <person name="Hammon N."/>
            <person name="Deshpande S."/>
            <person name="Cheng J.F."/>
            <person name="Tapia R."/>
            <person name="Han C."/>
            <person name="Goodwin L."/>
            <person name="Pitluck S."/>
            <person name="Liolios K."/>
            <person name="Pagani I."/>
            <person name="Ivanova N."/>
            <person name="Ovchinikova G."/>
            <person name="Pati A."/>
            <person name="Chen A."/>
            <person name="Palaniappan K."/>
            <person name="Land M."/>
            <person name="Hauser L."/>
            <person name="Jeffries C.D."/>
            <person name="Detter J.C."/>
            <person name="Brambilla E.M."/>
            <person name="Rohde M."/>
            <person name="Spring S."/>
            <person name="Goker M."/>
            <person name="Woyke T."/>
            <person name="Bristow J."/>
            <person name="Eisen J.A."/>
            <person name="Markowitz V."/>
            <person name="Hugenholtz P."/>
            <person name="Kyrpides N.C."/>
            <person name="Klenk H.P."/>
            <person name="Mavromatis K."/>
        </authorList>
    </citation>
    <scope>NUCLEOTIDE SEQUENCE [LARGE SCALE GENOMIC DNA]</scope>
    <source>
        <strain evidence="2">ATCC 700847 / DSM 10411 / MH2</strain>
    </source>
</reference>
<protein>
    <submittedName>
        <fullName evidence="1">Uncharacterized protein</fullName>
    </submittedName>
</protein>
<evidence type="ECO:0000313" key="2">
    <source>
        <dbReference type="Proteomes" id="UP000008139"/>
    </source>
</evidence>
<name>F2LX31_HIPMA</name>
<dbReference type="InParanoid" id="F2LX31"/>
<keyword evidence="2" id="KW-1185">Reference proteome</keyword>
<dbReference type="EMBL" id="CP002606">
    <property type="protein sequence ID" value="AEA33089.1"/>
    <property type="molecule type" value="Genomic_DNA"/>
</dbReference>
<proteinExistence type="predicted"/>
<sequence length="174" mass="20261">MGNKTYVKAIKDDGNVDLIIYGRHNEVDTLTYMEVEGKIKNQFKNYLIVDSINIIDRFNSIRGSFLRLSLAMLILEVTYRSNSGLSLLLEGLNRLKITDNEKASIFFFYIFLKKNGIFDEKKFNFEERNLLLQIEKNNQIRATAAFLRVLKNKLLKEVQAYIGKPLNSLKLLMR</sequence>
<dbReference type="Proteomes" id="UP000008139">
    <property type="component" value="Chromosome"/>
</dbReference>
<dbReference type="AlphaFoldDB" id="F2LX31"/>
<accession>F2LX31</accession>
<dbReference type="STRING" id="760142.Hipma_0109"/>
<dbReference type="eggNOG" id="ENOG5030YYW">
    <property type="taxonomic scope" value="Bacteria"/>
</dbReference>
<dbReference type="KEGG" id="hmr:Hipma_0109"/>